<name>A0A1Y2D2L3_9FUNG</name>
<dbReference type="AlphaFoldDB" id="A0A1Y2D2L3"/>
<evidence type="ECO:0000313" key="3">
    <source>
        <dbReference type="Proteomes" id="UP000193642"/>
    </source>
</evidence>
<evidence type="ECO:0000313" key="2">
    <source>
        <dbReference type="EMBL" id="ORY53437.1"/>
    </source>
</evidence>
<dbReference type="EMBL" id="MCGO01000001">
    <property type="protein sequence ID" value="ORY53437.1"/>
    <property type="molecule type" value="Genomic_DNA"/>
</dbReference>
<reference evidence="2 3" key="1">
    <citation type="submission" date="2016-07" db="EMBL/GenBank/DDBJ databases">
        <title>Pervasive Adenine N6-methylation of Active Genes in Fungi.</title>
        <authorList>
            <consortium name="DOE Joint Genome Institute"/>
            <person name="Mondo S.J."/>
            <person name="Dannebaum R.O."/>
            <person name="Kuo R.C."/>
            <person name="Labutti K."/>
            <person name="Haridas S."/>
            <person name="Kuo A."/>
            <person name="Salamov A."/>
            <person name="Ahrendt S.R."/>
            <person name="Lipzen A."/>
            <person name="Sullivan W."/>
            <person name="Andreopoulos W.B."/>
            <person name="Clum A."/>
            <person name="Lindquist E."/>
            <person name="Daum C."/>
            <person name="Ramamoorthy G.K."/>
            <person name="Gryganskyi A."/>
            <person name="Culley D."/>
            <person name="Magnuson J.K."/>
            <person name="James T.Y."/>
            <person name="O'Malley M.A."/>
            <person name="Stajich J.E."/>
            <person name="Spatafora J.W."/>
            <person name="Visel A."/>
            <person name="Grigoriev I.V."/>
        </authorList>
    </citation>
    <scope>NUCLEOTIDE SEQUENCE [LARGE SCALE GENOMIC DNA]</scope>
    <source>
        <strain evidence="2 3">JEL800</strain>
    </source>
</reference>
<protein>
    <submittedName>
        <fullName evidence="2">Uncharacterized protein</fullName>
    </submittedName>
</protein>
<proteinExistence type="predicted"/>
<accession>A0A1Y2D2L3</accession>
<comment type="caution">
    <text evidence="2">The sequence shown here is derived from an EMBL/GenBank/DDBJ whole genome shotgun (WGS) entry which is preliminary data.</text>
</comment>
<evidence type="ECO:0000256" key="1">
    <source>
        <dbReference type="SAM" id="MobiDB-lite"/>
    </source>
</evidence>
<feature type="region of interest" description="Disordered" evidence="1">
    <location>
        <begin position="1"/>
        <end position="26"/>
    </location>
</feature>
<gene>
    <name evidence="2" type="ORF">BCR33DRAFT_710869</name>
</gene>
<keyword evidence="3" id="KW-1185">Reference proteome</keyword>
<organism evidence="2 3">
    <name type="scientific">Rhizoclosmatium globosum</name>
    <dbReference type="NCBI Taxonomy" id="329046"/>
    <lineage>
        <taxon>Eukaryota</taxon>
        <taxon>Fungi</taxon>
        <taxon>Fungi incertae sedis</taxon>
        <taxon>Chytridiomycota</taxon>
        <taxon>Chytridiomycota incertae sedis</taxon>
        <taxon>Chytridiomycetes</taxon>
        <taxon>Chytridiales</taxon>
        <taxon>Chytriomycetaceae</taxon>
        <taxon>Rhizoclosmatium</taxon>
    </lineage>
</organism>
<dbReference type="Proteomes" id="UP000193642">
    <property type="component" value="Unassembled WGS sequence"/>
</dbReference>
<sequence length="85" mass="8687">MRPNPALAAASSSAATLSSPSSSRNSLALKPVNAAIPEKKQTALSAKLDFFEKAAAELAPKAPVQPSLVQSQIKALNKAGKTCAK</sequence>